<evidence type="ECO:0000313" key="2">
    <source>
        <dbReference type="Proteomes" id="UP001217089"/>
    </source>
</evidence>
<name>A0ABQ9EZ81_TEGGR</name>
<reference evidence="1 2" key="1">
    <citation type="submission" date="2022-12" db="EMBL/GenBank/DDBJ databases">
        <title>Chromosome-level genome of Tegillarca granosa.</title>
        <authorList>
            <person name="Kim J."/>
        </authorList>
    </citation>
    <scope>NUCLEOTIDE SEQUENCE [LARGE SCALE GENOMIC DNA]</scope>
    <source>
        <strain evidence="1">Teg-2019</strain>
        <tissue evidence="1">Adductor muscle</tissue>
    </source>
</reference>
<organism evidence="1 2">
    <name type="scientific">Tegillarca granosa</name>
    <name type="common">Malaysian cockle</name>
    <name type="synonym">Anadara granosa</name>
    <dbReference type="NCBI Taxonomy" id="220873"/>
    <lineage>
        <taxon>Eukaryota</taxon>
        <taxon>Metazoa</taxon>
        <taxon>Spiralia</taxon>
        <taxon>Lophotrochozoa</taxon>
        <taxon>Mollusca</taxon>
        <taxon>Bivalvia</taxon>
        <taxon>Autobranchia</taxon>
        <taxon>Pteriomorphia</taxon>
        <taxon>Arcoida</taxon>
        <taxon>Arcoidea</taxon>
        <taxon>Arcidae</taxon>
        <taxon>Tegillarca</taxon>
    </lineage>
</organism>
<gene>
    <name evidence="1" type="ORF">KUTeg_012326</name>
</gene>
<evidence type="ECO:0000313" key="1">
    <source>
        <dbReference type="EMBL" id="KAJ8310461.1"/>
    </source>
</evidence>
<dbReference type="EMBL" id="JARBDR010000640">
    <property type="protein sequence ID" value="KAJ8310461.1"/>
    <property type="molecule type" value="Genomic_DNA"/>
</dbReference>
<proteinExistence type="predicted"/>
<sequence>MPRKNIQHADFLKSKSGPFWPLLHSHDLGLINCIEKEIFTSGIPKDSTKFHFKDKMAKFLVSSRSDNTVL</sequence>
<accession>A0ABQ9EZ81</accession>
<keyword evidence="2" id="KW-1185">Reference proteome</keyword>
<comment type="caution">
    <text evidence="1">The sequence shown here is derived from an EMBL/GenBank/DDBJ whole genome shotgun (WGS) entry which is preliminary data.</text>
</comment>
<dbReference type="Proteomes" id="UP001217089">
    <property type="component" value="Unassembled WGS sequence"/>
</dbReference>
<protein>
    <submittedName>
        <fullName evidence="1">Uncharacterized protein</fullName>
    </submittedName>
</protein>